<feature type="compositionally biased region" description="Low complexity" evidence="1">
    <location>
        <begin position="163"/>
        <end position="193"/>
    </location>
</feature>
<comment type="caution">
    <text evidence="3">The sequence shown here is derived from an EMBL/GenBank/DDBJ whole genome shotgun (WGS) entry which is preliminary data.</text>
</comment>
<accession>A0A6I5N190</accession>
<dbReference type="RefSeq" id="WP_163227821.1">
    <property type="nucleotide sequence ID" value="NZ_VYSG01000002.1"/>
</dbReference>
<protein>
    <recommendedName>
        <fullName evidence="5">DUF4190 domain-containing protein</fullName>
    </recommendedName>
</protein>
<feature type="region of interest" description="Disordered" evidence="1">
    <location>
        <begin position="234"/>
        <end position="294"/>
    </location>
</feature>
<gene>
    <name evidence="3" type="ORF">F6S87_06450</name>
</gene>
<organism evidence="3 4">
    <name type="scientific">Bifidobacterium choloepi</name>
    <dbReference type="NCBI Taxonomy" id="2614131"/>
    <lineage>
        <taxon>Bacteria</taxon>
        <taxon>Bacillati</taxon>
        <taxon>Actinomycetota</taxon>
        <taxon>Actinomycetes</taxon>
        <taxon>Bifidobacteriales</taxon>
        <taxon>Bifidobacteriaceae</taxon>
        <taxon>Bifidobacterium</taxon>
    </lineage>
</organism>
<dbReference type="Proteomes" id="UP000469292">
    <property type="component" value="Unassembled WGS sequence"/>
</dbReference>
<evidence type="ECO:0008006" key="5">
    <source>
        <dbReference type="Google" id="ProtNLM"/>
    </source>
</evidence>
<feature type="region of interest" description="Disordered" evidence="1">
    <location>
        <begin position="1"/>
        <end position="67"/>
    </location>
</feature>
<keyword evidence="2" id="KW-1133">Transmembrane helix</keyword>
<feature type="compositionally biased region" description="Low complexity" evidence="1">
    <location>
        <begin position="7"/>
        <end position="26"/>
    </location>
</feature>
<feature type="compositionally biased region" description="Low complexity" evidence="1">
    <location>
        <begin position="203"/>
        <end position="222"/>
    </location>
</feature>
<feature type="compositionally biased region" description="Basic and acidic residues" evidence="1">
    <location>
        <begin position="96"/>
        <end position="115"/>
    </location>
</feature>
<dbReference type="EMBL" id="VYSG01000002">
    <property type="protein sequence ID" value="NEG70236.1"/>
    <property type="molecule type" value="Genomic_DNA"/>
</dbReference>
<reference evidence="3 4" key="1">
    <citation type="submission" date="2019-09" db="EMBL/GenBank/DDBJ databases">
        <title>Phylogenetic characterization of a novel taxon of the genus Bifidobacterium: Bifidobacterium choloepi sp. nov.</title>
        <authorList>
            <person name="Modesto M."/>
            <person name="Satti M."/>
        </authorList>
    </citation>
    <scope>NUCLEOTIDE SEQUENCE [LARGE SCALE GENOMIC DNA]</scope>
    <source>
        <strain evidence="3 4">BRDM6</strain>
    </source>
</reference>
<evidence type="ECO:0000256" key="1">
    <source>
        <dbReference type="SAM" id="MobiDB-lite"/>
    </source>
</evidence>
<dbReference type="AlphaFoldDB" id="A0A6I5N190"/>
<feature type="transmembrane region" description="Helical" evidence="2">
    <location>
        <begin position="348"/>
        <end position="369"/>
    </location>
</feature>
<evidence type="ECO:0000313" key="3">
    <source>
        <dbReference type="EMBL" id="NEG70236.1"/>
    </source>
</evidence>
<proteinExistence type="predicted"/>
<keyword evidence="4" id="KW-1185">Reference proteome</keyword>
<feature type="compositionally biased region" description="Gly residues" evidence="1">
    <location>
        <begin position="259"/>
        <end position="285"/>
    </location>
</feature>
<feature type="compositionally biased region" description="Gly residues" evidence="1">
    <location>
        <begin position="239"/>
        <end position="251"/>
    </location>
</feature>
<evidence type="ECO:0000313" key="4">
    <source>
        <dbReference type="Proteomes" id="UP000469292"/>
    </source>
</evidence>
<keyword evidence="2" id="KW-0812">Transmembrane</keyword>
<feature type="transmembrane region" description="Helical" evidence="2">
    <location>
        <begin position="381"/>
        <end position="402"/>
    </location>
</feature>
<keyword evidence="2" id="KW-0472">Membrane</keyword>
<feature type="region of interest" description="Disordered" evidence="1">
    <location>
        <begin position="96"/>
        <end position="222"/>
    </location>
</feature>
<name>A0A6I5N190_9BIFI</name>
<feature type="compositionally biased region" description="Polar residues" evidence="1">
    <location>
        <begin position="27"/>
        <end position="44"/>
    </location>
</feature>
<evidence type="ECO:0000256" key="2">
    <source>
        <dbReference type="SAM" id="Phobius"/>
    </source>
</evidence>
<sequence length="429" mass="46494">MTEPDQQAQTPASDSPSPTPNDSSVPAATQSQAPALADESSQPHLSAVELENEKIVNDPNRTSVEIDPYEHYNGVDYKKAPDYGVYASATQIADAEKQSDELVEEARKHDEDVHSEAALNISERTSESAGSGDDKLAYGALDSDFPKDYNPYIYGKPDPEPQPQAAQPDGQPNQAGYGQQGQQNGYGNQNGQNGQYGNGQNGYNGQQGPNGNQNGYNNGAPGWPFFNPYAGYGNQNGQYGNGQNGQNGYGDNGQQNGYGNQGNGYGNQNGQYGNGQNGYGNGQNGQNGYNGQQGPNGPYPFGFGMFGPYPNGQMPVTHDGHTPKYYHGIDVNDPAQNPFYNHWDANSIFAFVFALIIPMPIVPALWAIFGMWRTKKFHMKGFGLAVAALVISVLYTILYFWMMKNGISTSELLGDMQTWLQQEENSVKA</sequence>